<keyword evidence="1" id="KW-0732">Signal</keyword>
<sequence>MKLLQYTCLVVSLVIISTGMHDVAAVPMVVYKVGNQLRLNPVSSTVMPVDLFEKRHDGGRASSSVNEPRADYRKTKREKTQSYFWQLIL</sequence>
<gene>
    <name evidence="2" type="ORF">OUZ56_027858</name>
</gene>
<reference evidence="2 3" key="1">
    <citation type="journal article" date="2023" name="Nucleic Acids Res.">
        <title>The hologenome of Daphnia magna reveals possible DNA methylation and microbiome-mediated evolution of the host genome.</title>
        <authorList>
            <person name="Chaturvedi A."/>
            <person name="Li X."/>
            <person name="Dhandapani V."/>
            <person name="Marshall H."/>
            <person name="Kissane S."/>
            <person name="Cuenca-Cambronero M."/>
            <person name="Asole G."/>
            <person name="Calvet F."/>
            <person name="Ruiz-Romero M."/>
            <person name="Marangio P."/>
            <person name="Guigo R."/>
            <person name="Rago D."/>
            <person name="Mirbahai L."/>
            <person name="Eastwood N."/>
            <person name="Colbourne J.K."/>
            <person name="Zhou J."/>
            <person name="Mallon E."/>
            <person name="Orsini L."/>
        </authorList>
    </citation>
    <scope>NUCLEOTIDE SEQUENCE [LARGE SCALE GENOMIC DNA]</scope>
    <source>
        <strain evidence="2">LRV0_1</strain>
    </source>
</reference>
<name>A0ABR0B289_9CRUS</name>
<organism evidence="2 3">
    <name type="scientific">Daphnia magna</name>
    <dbReference type="NCBI Taxonomy" id="35525"/>
    <lineage>
        <taxon>Eukaryota</taxon>
        <taxon>Metazoa</taxon>
        <taxon>Ecdysozoa</taxon>
        <taxon>Arthropoda</taxon>
        <taxon>Crustacea</taxon>
        <taxon>Branchiopoda</taxon>
        <taxon>Diplostraca</taxon>
        <taxon>Cladocera</taxon>
        <taxon>Anomopoda</taxon>
        <taxon>Daphniidae</taxon>
        <taxon>Daphnia</taxon>
    </lineage>
</organism>
<dbReference type="Proteomes" id="UP001234178">
    <property type="component" value="Unassembled WGS sequence"/>
</dbReference>
<dbReference type="EMBL" id="JAOYFB010000040">
    <property type="protein sequence ID" value="KAK4035775.1"/>
    <property type="molecule type" value="Genomic_DNA"/>
</dbReference>
<feature type="chain" id="PRO_5045363083" evidence="1">
    <location>
        <begin position="26"/>
        <end position="89"/>
    </location>
</feature>
<keyword evidence="3" id="KW-1185">Reference proteome</keyword>
<proteinExistence type="predicted"/>
<feature type="signal peptide" evidence="1">
    <location>
        <begin position="1"/>
        <end position="25"/>
    </location>
</feature>
<evidence type="ECO:0000313" key="3">
    <source>
        <dbReference type="Proteomes" id="UP001234178"/>
    </source>
</evidence>
<accession>A0ABR0B289</accession>
<protein>
    <submittedName>
        <fullName evidence="2">Uncharacterized protein</fullName>
    </submittedName>
</protein>
<evidence type="ECO:0000313" key="2">
    <source>
        <dbReference type="EMBL" id="KAK4035775.1"/>
    </source>
</evidence>
<comment type="caution">
    <text evidence="2">The sequence shown here is derived from an EMBL/GenBank/DDBJ whole genome shotgun (WGS) entry which is preliminary data.</text>
</comment>
<evidence type="ECO:0000256" key="1">
    <source>
        <dbReference type="SAM" id="SignalP"/>
    </source>
</evidence>